<keyword evidence="2" id="KW-0472">Membrane</keyword>
<protein>
    <submittedName>
        <fullName evidence="4">Ubiquitin carboxyl-terminal hydrolase 27-like</fullName>
    </submittedName>
</protein>
<dbReference type="InterPro" id="IPR018200">
    <property type="entry name" value="USP_CS"/>
</dbReference>
<dbReference type="STRING" id="4097.A0A1S3YRP3"/>
<dbReference type="OMA" id="PHWATGN"/>
<dbReference type="InterPro" id="IPR028889">
    <property type="entry name" value="USP"/>
</dbReference>
<dbReference type="GO" id="GO:0004843">
    <property type="term" value="F:cysteine-type deubiquitinase activity"/>
    <property type="evidence" value="ECO:0007669"/>
    <property type="project" value="InterPro"/>
</dbReference>
<dbReference type="RefSeq" id="XP_016454808.1">
    <property type="nucleotide sequence ID" value="XM_016599322.1"/>
</dbReference>
<dbReference type="PaxDb" id="4097-A0A1S3YRP3"/>
<feature type="non-terminal residue" evidence="4">
    <location>
        <position position="117"/>
    </location>
</feature>
<dbReference type="SUPFAM" id="SSF54001">
    <property type="entry name" value="Cysteine proteinases"/>
    <property type="match status" value="1"/>
</dbReference>
<evidence type="ECO:0000256" key="1">
    <source>
        <dbReference type="ARBA" id="ARBA00009085"/>
    </source>
</evidence>
<keyword evidence="2" id="KW-1133">Transmembrane helix</keyword>
<feature type="transmembrane region" description="Helical" evidence="2">
    <location>
        <begin position="30"/>
        <end position="48"/>
    </location>
</feature>
<comment type="similarity">
    <text evidence="1">Belongs to the peptidase C19 family.</text>
</comment>
<sequence length="117" mass="12995">MKNHGNIDSYSLVDKFKRGFKSHWVSAHGVQVSVAATLLSIAGFIFAIKDVKLRNEKHSSKSYYWTIPGLQNLGNNCFLNVVLQALASCKSFNKFLEHVVEEYEGSSMEGSGDLPVI</sequence>
<dbReference type="PROSITE" id="PS00972">
    <property type="entry name" value="USP_1"/>
    <property type="match status" value="1"/>
</dbReference>
<proteinExistence type="inferred from homology"/>
<dbReference type="PROSITE" id="PS50235">
    <property type="entry name" value="USP_3"/>
    <property type="match status" value="1"/>
</dbReference>
<reference evidence="4" key="1">
    <citation type="submission" date="2025-08" db="UniProtKB">
        <authorList>
            <consortium name="RefSeq"/>
        </authorList>
    </citation>
    <scope>IDENTIFICATION</scope>
</reference>
<dbReference type="OrthoDB" id="2248014at2759"/>
<dbReference type="KEGG" id="nta:107778991"/>
<feature type="domain" description="USP" evidence="3">
    <location>
        <begin position="68"/>
        <end position="117"/>
    </location>
</feature>
<evidence type="ECO:0000313" key="4">
    <source>
        <dbReference type="RefSeq" id="XP_016454808.1"/>
    </source>
</evidence>
<dbReference type="InterPro" id="IPR001394">
    <property type="entry name" value="Peptidase_C19_UCH"/>
</dbReference>
<dbReference type="Gene3D" id="3.90.70.10">
    <property type="entry name" value="Cysteine proteinases"/>
    <property type="match status" value="1"/>
</dbReference>
<keyword evidence="2" id="KW-0812">Transmembrane</keyword>
<evidence type="ECO:0000256" key="2">
    <source>
        <dbReference type="SAM" id="Phobius"/>
    </source>
</evidence>
<dbReference type="AlphaFoldDB" id="A0A1S3YRP3"/>
<evidence type="ECO:0000259" key="3">
    <source>
        <dbReference type="PROSITE" id="PS50235"/>
    </source>
</evidence>
<organism evidence="4">
    <name type="scientific">Nicotiana tabacum</name>
    <name type="common">Common tobacco</name>
    <dbReference type="NCBI Taxonomy" id="4097"/>
    <lineage>
        <taxon>Eukaryota</taxon>
        <taxon>Viridiplantae</taxon>
        <taxon>Streptophyta</taxon>
        <taxon>Embryophyta</taxon>
        <taxon>Tracheophyta</taxon>
        <taxon>Spermatophyta</taxon>
        <taxon>Magnoliopsida</taxon>
        <taxon>eudicotyledons</taxon>
        <taxon>Gunneridae</taxon>
        <taxon>Pentapetalae</taxon>
        <taxon>asterids</taxon>
        <taxon>lamiids</taxon>
        <taxon>Solanales</taxon>
        <taxon>Solanaceae</taxon>
        <taxon>Nicotianoideae</taxon>
        <taxon>Nicotianeae</taxon>
        <taxon>Nicotiana</taxon>
    </lineage>
</organism>
<accession>A0A1S3YRP3</accession>
<dbReference type="InterPro" id="IPR038765">
    <property type="entry name" value="Papain-like_cys_pep_sf"/>
</dbReference>
<gene>
    <name evidence="4" type="primary">LOC107778991</name>
</gene>
<dbReference type="GO" id="GO:0016579">
    <property type="term" value="P:protein deubiquitination"/>
    <property type="evidence" value="ECO:0007669"/>
    <property type="project" value="InterPro"/>
</dbReference>
<name>A0A1S3YRP3_TOBAC</name>
<dbReference type="Pfam" id="PF00443">
    <property type="entry name" value="UCH"/>
    <property type="match status" value="1"/>
</dbReference>